<feature type="compositionally biased region" description="Basic residues" evidence="1">
    <location>
        <begin position="125"/>
        <end position="144"/>
    </location>
</feature>
<sequence length="288" mass="33799">MEEKKNYPSLPSNFVTLFQLQERWFKEKEREQREKEILEPDRKRGQQNIEQEQKRKQKLNEQGKRVIRNTEAGFGFENRNRKHFGRYNRNGLESNRCWKKVSRQTHEKFEVEAKVGDGSTERERKSKKSNGKPGRKKQKNKQRPSVKEKVVEVKKNRENASLEEGKEETKNIDLQRRDEMVGRRSERKPVIKSSIIQVERKFGGLSMNSEKEKKTGRLESPYNGYCQNQWDYKVRYGFGPYVGRFCRPEVRKLRGDGRVWVRKDGLSVGTAGGIETAGGSKEGSLLEQ</sequence>
<dbReference type="KEGG" id="qsa:O6P43_015975"/>
<reference evidence="2" key="1">
    <citation type="journal article" date="2023" name="Science">
        <title>Elucidation of the pathway for biosynthesis of saponin adjuvants from the soapbark tree.</title>
        <authorList>
            <person name="Reed J."/>
            <person name="Orme A."/>
            <person name="El-Demerdash A."/>
            <person name="Owen C."/>
            <person name="Martin L.B.B."/>
            <person name="Misra R.C."/>
            <person name="Kikuchi S."/>
            <person name="Rejzek M."/>
            <person name="Martin A.C."/>
            <person name="Harkess A."/>
            <person name="Leebens-Mack J."/>
            <person name="Louveau T."/>
            <person name="Stephenson M.J."/>
            <person name="Osbourn A."/>
        </authorList>
    </citation>
    <scope>NUCLEOTIDE SEQUENCE</scope>
    <source>
        <strain evidence="2">S10</strain>
    </source>
</reference>
<dbReference type="Proteomes" id="UP001163823">
    <property type="component" value="Chromosome 6"/>
</dbReference>
<comment type="caution">
    <text evidence="2">The sequence shown here is derived from an EMBL/GenBank/DDBJ whole genome shotgun (WGS) entry which is preliminary data.</text>
</comment>
<dbReference type="AlphaFoldDB" id="A0AAD7LY87"/>
<dbReference type="EMBL" id="JARAOO010000006">
    <property type="protein sequence ID" value="KAJ7966516.1"/>
    <property type="molecule type" value="Genomic_DNA"/>
</dbReference>
<keyword evidence="3" id="KW-1185">Reference proteome</keyword>
<feature type="compositionally biased region" description="Basic and acidic residues" evidence="1">
    <location>
        <begin position="51"/>
        <end position="64"/>
    </location>
</feature>
<evidence type="ECO:0000313" key="2">
    <source>
        <dbReference type="EMBL" id="KAJ7966516.1"/>
    </source>
</evidence>
<feature type="region of interest" description="Disordered" evidence="1">
    <location>
        <begin position="108"/>
        <end position="188"/>
    </location>
</feature>
<feature type="compositionally biased region" description="Basic and acidic residues" evidence="1">
    <location>
        <begin position="108"/>
        <end position="124"/>
    </location>
</feature>
<name>A0AAD7LY87_QUISA</name>
<feature type="region of interest" description="Disordered" evidence="1">
    <location>
        <begin position="33"/>
        <end position="74"/>
    </location>
</feature>
<protein>
    <submittedName>
        <fullName evidence="2">Uncharacterized protein</fullName>
    </submittedName>
</protein>
<dbReference type="EMBL" id="JARAOO010000006">
    <property type="protein sequence ID" value="KAJ7966517.1"/>
    <property type="molecule type" value="Genomic_DNA"/>
</dbReference>
<proteinExistence type="predicted"/>
<organism evidence="2 3">
    <name type="scientific">Quillaja saponaria</name>
    <name type="common">Soap bark tree</name>
    <dbReference type="NCBI Taxonomy" id="32244"/>
    <lineage>
        <taxon>Eukaryota</taxon>
        <taxon>Viridiplantae</taxon>
        <taxon>Streptophyta</taxon>
        <taxon>Embryophyta</taxon>
        <taxon>Tracheophyta</taxon>
        <taxon>Spermatophyta</taxon>
        <taxon>Magnoliopsida</taxon>
        <taxon>eudicotyledons</taxon>
        <taxon>Gunneridae</taxon>
        <taxon>Pentapetalae</taxon>
        <taxon>rosids</taxon>
        <taxon>fabids</taxon>
        <taxon>Fabales</taxon>
        <taxon>Quillajaceae</taxon>
        <taxon>Quillaja</taxon>
    </lineage>
</organism>
<gene>
    <name evidence="2" type="ORF">O6P43_015975</name>
</gene>
<feature type="compositionally biased region" description="Basic and acidic residues" evidence="1">
    <location>
        <begin position="145"/>
        <end position="188"/>
    </location>
</feature>
<evidence type="ECO:0000313" key="3">
    <source>
        <dbReference type="Proteomes" id="UP001163823"/>
    </source>
</evidence>
<evidence type="ECO:0000256" key="1">
    <source>
        <dbReference type="SAM" id="MobiDB-lite"/>
    </source>
</evidence>
<feature type="compositionally biased region" description="Basic and acidic residues" evidence="1">
    <location>
        <begin position="33"/>
        <end position="44"/>
    </location>
</feature>
<accession>A0AAD7LY87</accession>